<evidence type="ECO:0000256" key="1">
    <source>
        <dbReference type="SAM" id="SignalP"/>
    </source>
</evidence>
<organism evidence="3 4">
    <name type="scientific">Thalassotalea piscium</name>
    <dbReference type="NCBI Taxonomy" id="1230533"/>
    <lineage>
        <taxon>Bacteria</taxon>
        <taxon>Pseudomonadati</taxon>
        <taxon>Pseudomonadota</taxon>
        <taxon>Gammaproteobacteria</taxon>
        <taxon>Alteromonadales</taxon>
        <taxon>Colwelliaceae</taxon>
        <taxon>Thalassotalea</taxon>
    </lineage>
</organism>
<gene>
    <name evidence="3" type="ORF">HNQ55_002957</name>
</gene>
<dbReference type="PANTHER" id="PTHR12147:SF26">
    <property type="entry name" value="PEPTIDASE M28 DOMAIN-CONTAINING PROTEIN"/>
    <property type="match status" value="1"/>
</dbReference>
<evidence type="ECO:0000313" key="4">
    <source>
        <dbReference type="Proteomes" id="UP000537141"/>
    </source>
</evidence>
<dbReference type="EMBL" id="JACHHU010000029">
    <property type="protein sequence ID" value="MBB6544424.1"/>
    <property type="molecule type" value="Genomic_DNA"/>
</dbReference>
<name>A0A7X0TUR6_9GAMM</name>
<dbReference type="InterPro" id="IPR045175">
    <property type="entry name" value="M28_fam"/>
</dbReference>
<comment type="caution">
    <text evidence="3">The sequence shown here is derived from an EMBL/GenBank/DDBJ whole genome shotgun (WGS) entry which is preliminary data.</text>
</comment>
<reference evidence="3 4" key="1">
    <citation type="submission" date="2020-08" db="EMBL/GenBank/DDBJ databases">
        <title>Genomic Encyclopedia of Type Strains, Phase IV (KMG-IV): sequencing the most valuable type-strain genomes for metagenomic binning, comparative biology and taxonomic classification.</title>
        <authorList>
            <person name="Goeker M."/>
        </authorList>
    </citation>
    <scope>NUCLEOTIDE SEQUENCE [LARGE SCALE GENOMIC DNA]</scope>
    <source>
        <strain evidence="3 4">DSM 26287</strain>
    </source>
</reference>
<dbReference type="Pfam" id="PF04389">
    <property type="entry name" value="Peptidase_M28"/>
    <property type="match status" value="1"/>
</dbReference>
<dbReference type="GO" id="GO:0006508">
    <property type="term" value="P:proteolysis"/>
    <property type="evidence" value="ECO:0007669"/>
    <property type="project" value="InterPro"/>
</dbReference>
<keyword evidence="4" id="KW-1185">Reference proteome</keyword>
<proteinExistence type="predicted"/>
<dbReference type="AlphaFoldDB" id="A0A7X0TUR6"/>
<accession>A0A7X0TUR6</accession>
<dbReference type="SUPFAM" id="SSF53187">
    <property type="entry name" value="Zn-dependent exopeptidases"/>
    <property type="match status" value="1"/>
</dbReference>
<dbReference type="PANTHER" id="PTHR12147">
    <property type="entry name" value="METALLOPEPTIDASE M28 FAMILY MEMBER"/>
    <property type="match status" value="1"/>
</dbReference>
<feature type="domain" description="Peptidase M28" evidence="2">
    <location>
        <begin position="93"/>
        <end position="345"/>
    </location>
</feature>
<sequence length="366" mass="40293">MFKIKLTCSAIILYAFTTFTVHSTTNNDKNISTIVNQHLQAIADPIKGIGAREAGSAKEQETINYVENRFKAMGLVVSVQPFTLPKNELVSANVIADLNIDKKYTLILAAHLDSTGEALGSQGAIDNATGLAAMLTVAELLANKKALPYNVRFIALGAEEAGILGAKHYVKTLIDTQESTNNILAMINLDTIAGGDYLYVHSAHTTPYRCGDISGSYNSEAHIRDALFNISKQLIEPKQQYIIHPAYEGYPEGVTGSWSDHAPFACSGVPIAYIETTNFSINGKDGYDGYSQSEHSALWDCFDSETHSACDRKKETKWGHIWHKEFDQLSTMEQLFPQRITQQLTATVKVLVEFLSTFKVVNTTDK</sequence>
<dbReference type="Gene3D" id="3.40.630.10">
    <property type="entry name" value="Zn peptidases"/>
    <property type="match status" value="1"/>
</dbReference>
<evidence type="ECO:0000259" key="2">
    <source>
        <dbReference type="Pfam" id="PF04389"/>
    </source>
</evidence>
<feature type="chain" id="PRO_5031424108" description="Peptidase M28 domain-containing protein" evidence="1">
    <location>
        <begin position="24"/>
        <end position="366"/>
    </location>
</feature>
<keyword evidence="1" id="KW-0732">Signal</keyword>
<evidence type="ECO:0000313" key="3">
    <source>
        <dbReference type="EMBL" id="MBB6544424.1"/>
    </source>
</evidence>
<dbReference type="RefSeq" id="WP_184425527.1">
    <property type="nucleotide sequence ID" value="NZ_AP027362.1"/>
</dbReference>
<dbReference type="InterPro" id="IPR007484">
    <property type="entry name" value="Peptidase_M28"/>
</dbReference>
<dbReference type="Proteomes" id="UP000537141">
    <property type="component" value="Unassembled WGS sequence"/>
</dbReference>
<protein>
    <recommendedName>
        <fullName evidence="2">Peptidase M28 domain-containing protein</fullName>
    </recommendedName>
</protein>
<feature type="signal peptide" evidence="1">
    <location>
        <begin position="1"/>
        <end position="23"/>
    </location>
</feature>
<dbReference type="GO" id="GO:0008235">
    <property type="term" value="F:metalloexopeptidase activity"/>
    <property type="evidence" value="ECO:0007669"/>
    <property type="project" value="InterPro"/>
</dbReference>